<evidence type="ECO:0000313" key="1">
    <source>
        <dbReference type="EMBL" id="SHL00633.1"/>
    </source>
</evidence>
<sequence>MHPGMQAMWRKRAAGLLLLFLVSAVGLPAGHQLVHVLEAGAFGCVVGKGLQQATNCKHLPDPCRLFASLRSLPAAGVALSAFKGPEETIPFLTIQAVVPFLPWAPFTRAPPVLC</sequence>
<protein>
    <submittedName>
        <fullName evidence="1">Uncharacterized protein</fullName>
    </submittedName>
</protein>
<proteinExistence type="predicted"/>
<accession>A0A1M6X3X9</accession>
<dbReference type="AlphaFoldDB" id="A0A1M6X3X9"/>
<name>A0A1M6X3X9_9BACT</name>
<dbReference type="STRING" id="633813.SAMN04488087_2491"/>
<dbReference type="EMBL" id="FRAU01000010">
    <property type="protein sequence ID" value="SHL00633.1"/>
    <property type="molecule type" value="Genomic_DNA"/>
</dbReference>
<evidence type="ECO:0000313" key="2">
    <source>
        <dbReference type="Proteomes" id="UP000185812"/>
    </source>
</evidence>
<keyword evidence="2" id="KW-1185">Reference proteome</keyword>
<dbReference type="Proteomes" id="UP000185812">
    <property type="component" value="Unassembled WGS sequence"/>
</dbReference>
<organism evidence="1 2">
    <name type="scientific">Rhodothermus profundi</name>
    <dbReference type="NCBI Taxonomy" id="633813"/>
    <lineage>
        <taxon>Bacteria</taxon>
        <taxon>Pseudomonadati</taxon>
        <taxon>Rhodothermota</taxon>
        <taxon>Rhodothermia</taxon>
        <taxon>Rhodothermales</taxon>
        <taxon>Rhodothermaceae</taxon>
        <taxon>Rhodothermus</taxon>
    </lineage>
</organism>
<gene>
    <name evidence="1" type="ORF">SAMN04488087_2491</name>
</gene>
<reference evidence="2" key="1">
    <citation type="submission" date="2016-11" db="EMBL/GenBank/DDBJ databases">
        <authorList>
            <person name="Varghese N."/>
            <person name="Submissions S."/>
        </authorList>
    </citation>
    <scope>NUCLEOTIDE SEQUENCE [LARGE SCALE GENOMIC DNA]</scope>
    <source>
        <strain evidence="2">DSM 22212</strain>
    </source>
</reference>